<dbReference type="OrthoDB" id="9801573at2"/>
<gene>
    <name evidence="2" type="ORF">SAMN05216378_4279</name>
</gene>
<dbReference type="Pfam" id="PF13692">
    <property type="entry name" value="Glyco_trans_1_4"/>
    <property type="match status" value="1"/>
</dbReference>
<proteinExistence type="predicted"/>
<dbReference type="RefSeq" id="WP_091188444.1">
    <property type="nucleotide sequence ID" value="NZ_FOMT01000004.1"/>
</dbReference>
<organism evidence="2 3">
    <name type="scientific">Paenibacillus catalpae</name>
    <dbReference type="NCBI Taxonomy" id="1045775"/>
    <lineage>
        <taxon>Bacteria</taxon>
        <taxon>Bacillati</taxon>
        <taxon>Bacillota</taxon>
        <taxon>Bacilli</taxon>
        <taxon>Bacillales</taxon>
        <taxon>Paenibacillaceae</taxon>
        <taxon>Paenibacillus</taxon>
    </lineage>
</organism>
<reference evidence="3" key="1">
    <citation type="submission" date="2016-10" db="EMBL/GenBank/DDBJ databases">
        <authorList>
            <person name="Varghese N."/>
            <person name="Submissions S."/>
        </authorList>
    </citation>
    <scope>NUCLEOTIDE SEQUENCE [LARGE SCALE GENOMIC DNA]</scope>
    <source>
        <strain evidence="3">CGMCC 1.10784</strain>
    </source>
</reference>
<dbReference type="STRING" id="1045775.SAMN05216378_4279"/>
<evidence type="ECO:0000313" key="3">
    <source>
        <dbReference type="Proteomes" id="UP000198855"/>
    </source>
</evidence>
<dbReference type="GO" id="GO:0016740">
    <property type="term" value="F:transferase activity"/>
    <property type="evidence" value="ECO:0007669"/>
    <property type="project" value="UniProtKB-KW"/>
</dbReference>
<dbReference type="Gene3D" id="3.40.50.2000">
    <property type="entry name" value="Glycogen Phosphorylase B"/>
    <property type="match status" value="2"/>
</dbReference>
<name>A0A1I2DU03_9BACL</name>
<evidence type="ECO:0000313" key="2">
    <source>
        <dbReference type="EMBL" id="SFE84006.1"/>
    </source>
</evidence>
<feature type="transmembrane region" description="Helical" evidence="1">
    <location>
        <begin position="75"/>
        <end position="100"/>
    </location>
</feature>
<keyword evidence="2" id="KW-0808">Transferase</keyword>
<sequence>MQMNKNILYLNNYMSVNIAKSRNSQNIYSQPANNKIIGIKKSLEAVGAHVKVLSSGLVNSKSFKWYKRVEEKSNVINVVYCSIWDVPILSTMVSIIFMFLETRKENKIRPINNIIFYNYKPEVAWAAWLAKKILNIPITIEYEDGYSNIDSVKGFKRLLMRLTEKVVSKNISTAITVNSLLAKQQTVPCVVVRGVTDENLFLKREGHKKSERSRPIIFYGGGLDKERGIDILLDSLKYISNDFRLIITGKGKITVNDPRIDFKGFIDYESVIRYMLDADILIQSQLSQHQFGNSSFPSKIFEYMATGNLIISSEVADIKDFAGDAFYYYQNDDPKLLADVIKNSLENLDRLDMKLVAKKLSEDNLPRNIGEKIMRILT</sequence>
<accession>A0A1I2DU03</accession>
<dbReference type="AlphaFoldDB" id="A0A1I2DU03"/>
<keyword evidence="3" id="KW-1185">Reference proteome</keyword>
<dbReference type="Proteomes" id="UP000198855">
    <property type="component" value="Unassembled WGS sequence"/>
</dbReference>
<keyword evidence="1" id="KW-0472">Membrane</keyword>
<keyword evidence="1" id="KW-0812">Transmembrane</keyword>
<dbReference type="EMBL" id="FOMT01000004">
    <property type="protein sequence ID" value="SFE84006.1"/>
    <property type="molecule type" value="Genomic_DNA"/>
</dbReference>
<evidence type="ECO:0000256" key="1">
    <source>
        <dbReference type="SAM" id="Phobius"/>
    </source>
</evidence>
<keyword evidence="1" id="KW-1133">Transmembrane helix</keyword>
<dbReference type="SUPFAM" id="SSF53756">
    <property type="entry name" value="UDP-Glycosyltransferase/glycogen phosphorylase"/>
    <property type="match status" value="1"/>
</dbReference>
<protein>
    <submittedName>
        <fullName evidence="2">Glycosyltransferase involved in cell wall bisynthesis</fullName>
    </submittedName>
</protein>